<accession>A0A5B8X9X1</accession>
<reference evidence="8" key="1">
    <citation type="journal article" date="2019" name="Virology">
        <title>Identification of diverse arthropod associated viruses in native Australian fleas.</title>
        <authorList>
            <person name="Harvey E."/>
            <person name="Rose K."/>
            <person name="Eden J.S."/>
            <person name="Lawrence A."/>
            <person name="Doggett S.L."/>
            <person name="Holmes E.C."/>
        </authorList>
    </citation>
    <scope>NUCLEOTIDE SEQUENCE</scope>
    <source>
        <strain evidence="8">AFV9</strain>
    </source>
</reference>
<dbReference type="EC" id="2.7.7.48" evidence="7"/>
<dbReference type="GO" id="GO:0006351">
    <property type="term" value="P:DNA-templated transcription"/>
    <property type="evidence" value="ECO:0007669"/>
    <property type="project" value="InterPro"/>
</dbReference>
<evidence type="ECO:0000256" key="2">
    <source>
        <dbReference type="ARBA" id="ARBA00022484"/>
    </source>
</evidence>
<proteinExistence type="inferred from homology"/>
<evidence type="ECO:0000256" key="5">
    <source>
        <dbReference type="ARBA" id="ARBA00022741"/>
    </source>
</evidence>
<evidence type="ECO:0000256" key="6">
    <source>
        <dbReference type="ARBA" id="ARBA00048744"/>
    </source>
</evidence>
<keyword evidence="2 7" id="KW-0696">RNA-directed RNA polymerase</keyword>
<dbReference type="InterPro" id="IPR001795">
    <property type="entry name" value="RNA-dir_pol_luteovirus"/>
</dbReference>
<keyword evidence="3 7" id="KW-0808">Transferase</keyword>
<comment type="catalytic activity">
    <reaction evidence="6 7">
        <text>RNA(n) + a ribonucleoside 5'-triphosphate = RNA(n+1) + diphosphate</text>
        <dbReference type="Rhea" id="RHEA:21248"/>
        <dbReference type="Rhea" id="RHEA-COMP:14527"/>
        <dbReference type="Rhea" id="RHEA-COMP:17342"/>
        <dbReference type="ChEBI" id="CHEBI:33019"/>
        <dbReference type="ChEBI" id="CHEBI:61557"/>
        <dbReference type="ChEBI" id="CHEBI:140395"/>
        <dbReference type="EC" id="2.7.7.48"/>
    </reaction>
</comment>
<keyword evidence="5 7" id="KW-0547">Nucleotide-binding</keyword>
<keyword evidence="7" id="KW-0693">Viral RNA replication</keyword>
<dbReference type="GO" id="GO:0003723">
    <property type="term" value="F:RNA binding"/>
    <property type="evidence" value="ECO:0007669"/>
    <property type="project" value="InterPro"/>
</dbReference>
<sequence length="650" mass="72505">MPKDKVKVAKRAWAETVPLDDLVNAFRTCPPREVARASEKFENGKSRAIYGVEPIHYIINTYATKGFEGRLHNIPGLEKGATGLRLTQLEHHRATLTADAEQHCSMLDYADFNRHHTPEAQAILFEELGSLGSEVGACSDWQFANSWVAKAKYHMTATIPGRQRPCKVVQGMFSGTKSTDLINTILNLAYFQMAQDFVETHYGVLAEDLYHVHQGDDVWLSNRNHLWARLIYYTMHQMGFIFQRSKQMFGEGRGEYLRVLYQGGHASGYLHRAIANFILRPLQNDSTQDPVAWANTIQEGVSTMCRRGLPISVAECIWTNAMNYWVRVRAHTMDKCGVRFPREAIELAAEQGGLGCPCPGSLVIGRGNIEIPALASTAKKLLGSPSCMTDDWVKHVSAHSSKLDLHRQIRSDALREMCLQTSYSSLPSYILQADEWSDFKEAVREWSRTQSRDLRRKAVRYPCRSGRDVSVAVQSSSRAVPNGNASMPLVHNLTALEAPLDQHPPDYMGLGTALNRLVATSRFKSVSATATAYGLSHTQALKAILASAGEDSNESQEARSDVQYLVDQATPEYLALLQRPGMSVITALSPFMDAGLLGYCSTQHNQVMAKYLALFGSSSPEVRDCQRAEVIQLTANTIHAMEPMFQRIRY</sequence>
<organism evidence="8">
    <name type="scientific">Barrymore virus</name>
    <dbReference type="NCBI Taxonomy" id="2600340"/>
    <lineage>
        <taxon>Viruses</taxon>
        <taxon>Riboviria</taxon>
        <taxon>Orthornavirae</taxon>
        <taxon>Duplornaviricota</taxon>
        <taxon>Chrymotiviricetes</taxon>
        <taxon>Ghabrivirales</taxon>
        <taxon>Totiviridae</taxon>
    </lineage>
</organism>
<evidence type="ECO:0000256" key="7">
    <source>
        <dbReference type="RuleBase" id="RU364050"/>
    </source>
</evidence>
<name>A0A5B8X9X1_9VIRU</name>
<dbReference type="Pfam" id="PF02123">
    <property type="entry name" value="RdRP_4"/>
    <property type="match status" value="1"/>
</dbReference>
<evidence type="ECO:0000256" key="3">
    <source>
        <dbReference type="ARBA" id="ARBA00022679"/>
    </source>
</evidence>
<protein>
    <recommendedName>
        <fullName evidence="7">RNA-directed RNA polymerase</fullName>
        <ecNumber evidence="7">2.7.7.48</ecNumber>
    </recommendedName>
</protein>
<dbReference type="GO" id="GO:0000166">
    <property type="term" value="F:nucleotide binding"/>
    <property type="evidence" value="ECO:0007669"/>
    <property type="project" value="UniProtKB-KW"/>
</dbReference>
<evidence type="ECO:0000256" key="1">
    <source>
        <dbReference type="ARBA" id="ARBA00010455"/>
    </source>
</evidence>
<dbReference type="InterPro" id="IPR043502">
    <property type="entry name" value="DNA/RNA_pol_sf"/>
</dbReference>
<comment type="similarity">
    <text evidence="1">Belongs to the totiviridae RNA-directed RNA polymerase family.</text>
</comment>
<evidence type="ECO:0000313" key="8">
    <source>
        <dbReference type="EMBL" id="QED21514.1"/>
    </source>
</evidence>
<dbReference type="EMBL" id="MN167488">
    <property type="protein sequence ID" value="QED21514.1"/>
    <property type="molecule type" value="Genomic_RNA"/>
</dbReference>
<dbReference type="GO" id="GO:0003968">
    <property type="term" value="F:RNA-directed RNA polymerase activity"/>
    <property type="evidence" value="ECO:0007669"/>
    <property type="project" value="UniProtKB-KW"/>
</dbReference>
<dbReference type="SUPFAM" id="SSF56672">
    <property type="entry name" value="DNA/RNA polymerases"/>
    <property type="match status" value="1"/>
</dbReference>
<keyword evidence="4 7" id="KW-0548">Nucleotidyltransferase</keyword>
<evidence type="ECO:0000256" key="4">
    <source>
        <dbReference type="ARBA" id="ARBA00022695"/>
    </source>
</evidence>